<dbReference type="GO" id="GO:0008483">
    <property type="term" value="F:transaminase activity"/>
    <property type="evidence" value="ECO:0007669"/>
    <property type="project" value="UniProtKB-KW"/>
</dbReference>
<keyword evidence="3" id="KW-0032">Aminotransferase</keyword>
<dbReference type="SUPFAM" id="SSF53383">
    <property type="entry name" value="PLP-dependent transferases"/>
    <property type="match status" value="1"/>
</dbReference>
<dbReference type="InterPro" id="IPR010111">
    <property type="entry name" value="Kynureninase"/>
</dbReference>
<dbReference type="PANTHER" id="PTHR14084">
    <property type="entry name" value="KYNURENINASE"/>
    <property type="match status" value="1"/>
</dbReference>
<dbReference type="GO" id="GO:0019441">
    <property type="term" value="P:L-tryptophan catabolic process to kynurenine"/>
    <property type="evidence" value="ECO:0007669"/>
    <property type="project" value="TreeGrafter"/>
</dbReference>
<reference evidence="3 4" key="1">
    <citation type="journal article" date="2015" name="Int. J. Syst. Evol. Microbiol.">
        <title>Hyunsoonleella pacifica sp. nov., isolated from seawater of South Pacific Gyre.</title>
        <authorList>
            <person name="Gao X."/>
            <person name="Zhang Z."/>
            <person name="Dai X."/>
            <person name="Zhang X.H."/>
        </authorList>
    </citation>
    <scope>NUCLEOTIDE SEQUENCE [LARGE SCALE GENOMIC DNA]</scope>
    <source>
        <strain evidence="3 4">SW033</strain>
    </source>
</reference>
<feature type="non-terminal residue" evidence="3">
    <location>
        <position position="1"/>
    </location>
</feature>
<protein>
    <submittedName>
        <fullName evidence="3">Aminotransferase class V-fold PLP-dependent enzyme</fullName>
    </submittedName>
</protein>
<dbReference type="GO" id="GO:0009435">
    <property type="term" value="P:NAD+ biosynthetic process"/>
    <property type="evidence" value="ECO:0007669"/>
    <property type="project" value="InterPro"/>
</dbReference>
<name>A0A4Q9FM38_9FLAO</name>
<keyword evidence="3" id="KW-0808">Transferase</keyword>
<dbReference type="Pfam" id="PF00266">
    <property type="entry name" value="Aminotran_5"/>
    <property type="match status" value="1"/>
</dbReference>
<dbReference type="RefSeq" id="WP_130938490.1">
    <property type="nucleotide sequence ID" value="NZ_SIRS01000031.1"/>
</dbReference>
<dbReference type="Gene3D" id="3.40.640.10">
    <property type="entry name" value="Type I PLP-dependent aspartate aminotransferase-like (Major domain)"/>
    <property type="match status" value="1"/>
</dbReference>
<dbReference type="InterPro" id="IPR015424">
    <property type="entry name" value="PyrdxlP-dep_Trfase"/>
</dbReference>
<gene>
    <name evidence="3" type="ORF">EYD46_17630</name>
</gene>
<dbReference type="AlphaFoldDB" id="A0A4Q9FM38"/>
<dbReference type="OrthoDB" id="9812626at2"/>
<dbReference type="Proteomes" id="UP000292372">
    <property type="component" value="Unassembled WGS sequence"/>
</dbReference>
<dbReference type="InterPro" id="IPR000192">
    <property type="entry name" value="Aminotrans_V_dom"/>
</dbReference>
<dbReference type="GO" id="GO:0030170">
    <property type="term" value="F:pyridoxal phosphate binding"/>
    <property type="evidence" value="ECO:0007669"/>
    <property type="project" value="InterPro"/>
</dbReference>
<accession>A0A4Q9FM38</accession>
<evidence type="ECO:0000259" key="2">
    <source>
        <dbReference type="Pfam" id="PF00266"/>
    </source>
</evidence>
<proteinExistence type="predicted"/>
<keyword evidence="1" id="KW-0663">Pyridoxal phosphate</keyword>
<dbReference type="GO" id="GO:0005737">
    <property type="term" value="C:cytoplasm"/>
    <property type="evidence" value="ECO:0007669"/>
    <property type="project" value="InterPro"/>
</dbReference>
<dbReference type="InterPro" id="IPR015421">
    <property type="entry name" value="PyrdxlP-dep_Trfase_major"/>
</dbReference>
<dbReference type="EMBL" id="SIRS01000031">
    <property type="protein sequence ID" value="TBN11178.1"/>
    <property type="molecule type" value="Genomic_DNA"/>
</dbReference>
<evidence type="ECO:0000313" key="4">
    <source>
        <dbReference type="Proteomes" id="UP000292372"/>
    </source>
</evidence>
<keyword evidence="4" id="KW-1185">Reference proteome</keyword>
<dbReference type="GO" id="GO:0030429">
    <property type="term" value="F:kynureninase activity"/>
    <property type="evidence" value="ECO:0007669"/>
    <property type="project" value="InterPro"/>
</dbReference>
<comment type="caution">
    <text evidence="3">The sequence shown here is derived from an EMBL/GenBank/DDBJ whole genome shotgun (WGS) entry which is preliminary data.</text>
</comment>
<dbReference type="PANTHER" id="PTHR14084:SF0">
    <property type="entry name" value="KYNURENINASE"/>
    <property type="match status" value="1"/>
</dbReference>
<organism evidence="3 4">
    <name type="scientific">Hyunsoonleella pacifica</name>
    <dbReference type="NCBI Taxonomy" id="1080224"/>
    <lineage>
        <taxon>Bacteria</taxon>
        <taxon>Pseudomonadati</taxon>
        <taxon>Bacteroidota</taxon>
        <taxon>Flavobacteriia</taxon>
        <taxon>Flavobacteriales</taxon>
        <taxon>Flavobacteriaceae</taxon>
    </lineage>
</organism>
<evidence type="ECO:0000313" key="3">
    <source>
        <dbReference type="EMBL" id="TBN11178.1"/>
    </source>
</evidence>
<evidence type="ECO:0000256" key="1">
    <source>
        <dbReference type="ARBA" id="ARBA00022898"/>
    </source>
</evidence>
<sequence length="102" mass="11659">IGGVNYYTGQFFDLKRITDLGHKHGCIVGFDCAHGAGNVQLNLHDSGADFAAWCTYKYLNSGPGSLAWCFVHERHAYRKDLNRFAGWWSHNKETRFNMRGEF</sequence>
<feature type="non-terminal residue" evidence="3">
    <location>
        <position position="102"/>
    </location>
</feature>
<dbReference type="GO" id="GO:0043420">
    <property type="term" value="P:anthranilate metabolic process"/>
    <property type="evidence" value="ECO:0007669"/>
    <property type="project" value="TreeGrafter"/>
</dbReference>
<feature type="domain" description="Aminotransferase class V" evidence="2">
    <location>
        <begin position="4"/>
        <end position="60"/>
    </location>
</feature>